<keyword evidence="2" id="KW-1185">Reference proteome</keyword>
<proteinExistence type="predicted"/>
<dbReference type="SUPFAM" id="SSF56112">
    <property type="entry name" value="Protein kinase-like (PK-like)"/>
    <property type="match status" value="1"/>
</dbReference>
<dbReference type="Gene3D" id="1.10.510.10">
    <property type="entry name" value="Transferase(Phosphotransferase) domain 1"/>
    <property type="match status" value="1"/>
</dbReference>
<reference evidence="1 2" key="1">
    <citation type="journal article" date="2023" name="Plants (Basel)">
        <title>Bridging the Gap: Combining Genomics and Transcriptomics Approaches to Understand Stylosanthes scabra, an Orphan Legume from the Brazilian Caatinga.</title>
        <authorList>
            <person name="Ferreira-Neto J.R.C."/>
            <person name="da Silva M.D."/>
            <person name="Binneck E."/>
            <person name="de Melo N.F."/>
            <person name="da Silva R.H."/>
            <person name="de Melo A.L.T.M."/>
            <person name="Pandolfi V."/>
            <person name="Bustamante F.O."/>
            <person name="Brasileiro-Vidal A.C."/>
            <person name="Benko-Iseppon A.M."/>
        </authorList>
    </citation>
    <scope>NUCLEOTIDE SEQUENCE [LARGE SCALE GENOMIC DNA]</scope>
    <source>
        <tissue evidence="1">Leaves</tissue>
    </source>
</reference>
<evidence type="ECO:0000313" key="2">
    <source>
        <dbReference type="Proteomes" id="UP001341840"/>
    </source>
</evidence>
<sequence length="131" mass="14814">MKTQIILVYEYTPNEHFQGPSLWEELASTLLETTNILLDENFTAKFSDFGLSKDAPMAWGAINPQLHREQIHEEIDHGVDRPTLPDSNKVFAIANANPTLVDDNNASRELPLQQVNDNNGQYHSKMLSLSH</sequence>
<evidence type="ECO:0000313" key="1">
    <source>
        <dbReference type="EMBL" id="MED6186747.1"/>
    </source>
</evidence>
<dbReference type="Proteomes" id="UP001341840">
    <property type="component" value="Unassembled WGS sequence"/>
</dbReference>
<name>A0ABU6WN45_9FABA</name>
<dbReference type="EMBL" id="JASCZI010182012">
    <property type="protein sequence ID" value="MED6186747.1"/>
    <property type="molecule type" value="Genomic_DNA"/>
</dbReference>
<protein>
    <submittedName>
        <fullName evidence="1">Uncharacterized protein</fullName>
    </submittedName>
</protein>
<gene>
    <name evidence="1" type="ORF">PIB30_069650</name>
</gene>
<accession>A0ABU6WN45</accession>
<comment type="caution">
    <text evidence="1">The sequence shown here is derived from an EMBL/GenBank/DDBJ whole genome shotgun (WGS) entry which is preliminary data.</text>
</comment>
<dbReference type="InterPro" id="IPR011009">
    <property type="entry name" value="Kinase-like_dom_sf"/>
</dbReference>
<organism evidence="1 2">
    <name type="scientific">Stylosanthes scabra</name>
    <dbReference type="NCBI Taxonomy" id="79078"/>
    <lineage>
        <taxon>Eukaryota</taxon>
        <taxon>Viridiplantae</taxon>
        <taxon>Streptophyta</taxon>
        <taxon>Embryophyta</taxon>
        <taxon>Tracheophyta</taxon>
        <taxon>Spermatophyta</taxon>
        <taxon>Magnoliopsida</taxon>
        <taxon>eudicotyledons</taxon>
        <taxon>Gunneridae</taxon>
        <taxon>Pentapetalae</taxon>
        <taxon>rosids</taxon>
        <taxon>fabids</taxon>
        <taxon>Fabales</taxon>
        <taxon>Fabaceae</taxon>
        <taxon>Papilionoideae</taxon>
        <taxon>50 kb inversion clade</taxon>
        <taxon>dalbergioids sensu lato</taxon>
        <taxon>Dalbergieae</taxon>
        <taxon>Pterocarpus clade</taxon>
        <taxon>Stylosanthes</taxon>
    </lineage>
</organism>